<sequence length="316" mass="35152">MAPQQNIPVAANVLGTLGTILWCIQTIPQIWTNWRTKKTDGLPGSMMYLWALCGVPFGAYNIAQQFNIPLQVQPQAFMGLCLVNWCQIMLYSRKWSVRKVVLVGIINAAAFAGVETALILTLRPLYDAGNDTGVLVVGILANILLAMGLLPPYGEIWKRRGRVIGINFVFLSMDWLGAFFSLMSLAVQNSFDVLGGVLYIVCILLESGIFLSHILWLLRTRKIRKEAKSRGKTFDDIAAEHEEHGISFKFAERKSRKQIKEQNDTELGTARREATSNTDQTQENVDHNTEGAHHGSSRIEAGATGRSENVAHPIDR</sequence>
<accession>A0ACC0CXA3</accession>
<evidence type="ECO:0000313" key="2">
    <source>
        <dbReference type="Proteomes" id="UP001497680"/>
    </source>
</evidence>
<evidence type="ECO:0000313" key="1">
    <source>
        <dbReference type="EMBL" id="KAI6084935.1"/>
    </source>
</evidence>
<protein>
    <submittedName>
        <fullName evidence="1">PQ loop repeat-domain-containing protein</fullName>
    </submittedName>
</protein>
<dbReference type="EMBL" id="MU394331">
    <property type="protein sequence ID" value="KAI6084935.1"/>
    <property type="molecule type" value="Genomic_DNA"/>
</dbReference>
<dbReference type="Proteomes" id="UP001497680">
    <property type="component" value="Unassembled WGS sequence"/>
</dbReference>
<comment type="caution">
    <text evidence="1">The sequence shown here is derived from an EMBL/GenBank/DDBJ whole genome shotgun (WGS) entry which is preliminary data.</text>
</comment>
<name>A0ACC0CXA3_9PEZI</name>
<keyword evidence="2" id="KW-1185">Reference proteome</keyword>
<gene>
    <name evidence="1" type="ORF">F4821DRAFT_164291</name>
</gene>
<organism evidence="1 2">
    <name type="scientific">Hypoxylon rubiginosum</name>
    <dbReference type="NCBI Taxonomy" id="110542"/>
    <lineage>
        <taxon>Eukaryota</taxon>
        <taxon>Fungi</taxon>
        <taxon>Dikarya</taxon>
        <taxon>Ascomycota</taxon>
        <taxon>Pezizomycotina</taxon>
        <taxon>Sordariomycetes</taxon>
        <taxon>Xylariomycetidae</taxon>
        <taxon>Xylariales</taxon>
        <taxon>Hypoxylaceae</taxon>
        <taxon>Hypoxylon</taxon>
    </lineage>
</organism>
<reference evidence="1 2" key="1">
    <citation type="journal article" date="2022" name="New Phytol.">
        <title>Ecological generalism drives hyperdiversity of secondary metabolite gene clusters in xylarialean endophytes.</title>
        <authorList>
            <person name="Franco M.E.E."/>
            <person name="Wisecaver J.H."/>
            <person name="Arnold A.E."/>
            <person name="Ju Y.M."/>
            <person name="Slot J.C."/>
            <person name="Ahrendt S."/>
            <person name="Moore L.P."/>
            <person name="Eastman K.E."/>
            <person name="Scott K."/>
            <person name="Konkel Z."/>
            <person name="Mondo S.J."/>
            <person name="Kuo A."/>
            <person name="Hayes R.D."/>
            <person name="Haridas S."/>
            <person name="Andreopoulos B."/>
            <person name="Riley R."/>
            <person name="LaButti K."/>
            <person name="Pangilinan J."/>
            <person name="Lipzen A."/>
            <person name="Amirebrahimi M."/>
            <person name="Yan J."/>
            <person name="Adam C."/>
            <person name="Keymanesh K."/>
            <person name="Ng V."/>
            <person name="Louie K."/>
            <person name="Northen T."/>
            <person name="Drula E."/>
            <person name="Henrissat B."/>
            <person name="Hsieh H.M."/>
            <person name="Youens-Clark K."/>
            <person name="Lutzoni F."/>
            <person name="Miadlikowska J."/>
            <person name="Eastwood D.C."/>
            <person name="Hamelin R.C."/>
            <person name="Grigoriev I.V."/>
            <person name="U'Ren J.M."/>
        </authorList>
    </citation>
    <scope>NUCLEOTIDE SEQUENCE [LARGE SCALE GENOMIC DNA]</scope>
    <source>
        <strain evidence="1 2">ER1909</strain>
    </source>
</reference>
<proteinExistence type="predicted"/>